<reference evidence="2 3" key="1">
    <citation type="journal article" date="2020" name="G3 (Bethesda)">
        <title>Improved Reference Genome for Cyclotella cryptica CCMP332, a Model for Cell Wall Morphogenesis, Salinity Adaptation, and Lipid Production in Diatoms (Bacillariophyta).</title>
        <authorList>
            <person name="Roberts W.R."/>
            <person name="Downey K.M."/>
            <person name="Ruck E.C."/>
            <person name="Traller J.C."/>
            <person name="Alverson A.J."/>
        </authorList>
    </citation>
    <scope>NUCLEOTIDE SEQUENCE [LARGE SCALE GENOMIC DNA]</scope>
    <source>
        <strain evidence="2 3">CCMP332</strain>
    </source>
</reference>
<proteinExistence type="predicted"/>
<dbReference type="PANTHER" id="PTHR34203:SF13">
    <property type="entry name" value="EXPRESSED PROTEIN"/>
    <property type="match status" value="1"/>
</dbReference>
<sequence length="326" mass="36970">MSTASYGNDPFQYARWSSLIMAIVSLIAAAWYLSFETPPSFETSFLDSPQTSTPNVESNKIEIRRRKLGDGCYHIFLDVGANIGLHARFLYEPHSYPEAETAKSIFETEFGTTARDNRDFCVFAFEPNPIHRARHEKLKKHFEESGLHYRHVPVAVSDFDGNMTFFHNDDANDEEQGFSDHKVAGDKAVEEVVPVIRLADWIMNEIYERELPSKIYGNYSDITPKNAPKVVMKMDIETQEHAVVPDLMYSGVLCQTVDFAFGEFHYPSVRYGPGADGRGGLTLQEGQDAQNYVEQLLRAFHSVQDCVTKEFSQLTEGSYLHDDVPL</sequence>
<dbReference type="AlphaFoldDB" id="A0ABD3QGW6"/>
<comment type="caution">
    <text evidence="2">The sequence shown here is derived from an EMBL/GenBank/DDBJ whole genome shotgun (WGS) entry which is preliminary data.</text>
</comment>
<keyword evidence="1" id="KW-0472">Membrane</keyword>
<gene>
    <name evidence="2" type="ORF">HJC23_013017</name>
</gene>
<name>A0ABD3QGW6_9STRA</name>
<evidence type="ECO:0000313" key="3">
    <source>
        <dbReference type="Proteomes" id="UP001516023"/>
    </source>
</evidence>
<dbReference type="InterPro" id="IPR052514">
    <property type="entry name" value="SAM-dependent_MTase"/>
</dbReference>
<keyword evidence="1" id="KW-0812">Transmembrane</keyword>
<evidence type="ECO:0000313" key="2">
    <source>
        <dbReference type="EMBL" id="KAL3799292.1"/>
    </source>
</evidence>
<organism evidence="2 3">
    <name type="scientific">Cyclotella cryptica</name>
    <dbReference type="NCBI Taxonomy" id="29204"/>
    <lineage>
        <taxon>Eukaryota</taxon>
        <taxon>Sar</taxon>
        <taxon>Stramenopiles</taxon>
        <taxon>Ochrophyta</taxon>
        <taxon>Bacillariophyta</taxon>
        <taxon>Coscinodiscophyceae</taxon>
        <taxon>Thalassiosirophycidae</taxon>
        <taxon>Stephanodiscales</taxon>
        <taxon>Stephanodiscaceae</taxon>
        <taxon>Cyclotella</taxon>
    </lineage>
</organism>
<dbReference type="SUPFAM" id="SSF53335">
    <property type="entry name" value="S-adenosyl-L-methionine-dependent methyltransferases"/>
    <property type="match status" value="1"/>
</dbReference>
<keyword evidence="3" id="KW-1185">Reference proteome</keyword>
<dbReference type="InterPro" id="IPR029063">
    <property type="entry name" value="SAM-dependent_MTases_sf"/>
</dbReference>
<dbReference type="Gene3D" id="3.40.50.150">
    <property type="entry name" value="Vaccinia Virus protein VP39"/>
    <property type="match status" value="1"/>
</dbReference>
<evidence type="ECO:0008006" key="4">
    <source>
        <dbReference type="Google" id="ProtNLM"/>
    </source>
</evidence>
<protein>
    <recommendedName>
        <fullName evidence="4">Methyltransferase FkbM domain-containing protein</fullName>
    </recommendedName>
</protein>
<accession>A0ABD3QGW6</accession>
<feature type="transmembrane region" description="Helical" evidence="1">
    <location>
        <begin position="13"/>
        <end position="33"/>
    </location>
</feature>
<keyword evidence="1" id="KW-1133">Transmembrane helix</keyword>
<dbReference type="PANTHER" id="PTHR34203">
    <property type="entry name" value="METHYLTRANSFERASE, FKBM FAMILY PROTEIN"/>
    <property type="match status" value="1"/>
</dbReference>
<dbReference type="Proteomes" id="UP001516023">
    <property type="component" value="Unassembled WGS sequence"/>
</dbReference>
<evidence type="ECO:0000256" key="1">
    <source>
        <dbReference type="SAM" id="Phobius"/>
    </source>
</evidence>
<dbReference type="EMBL" id="JABMIG020000040">
    <property type="protein sequence ID" value="KAL3799292.1"/>
    <property type="molecule type" value="Genomic_DNA"/>
</dbReference>